<dbReference type="EMBL" id="JACVXA010000012">
    <property type="protein sequence ID" value="MBE3637752.1"/>
    <property type="molecule type" value="Genomic_DNA"/>
</dbReference>
<dbReference type="PRINTS" id="PR00139">
    <property type="entry name" value="ASNGLNASE"/>
</dbReference>
<dbReference type="SUPFAM" id="SSF53774">
    <property type="entry name" value="Glutaminase/Asparaginase"/>
    <property type="match status" value="1"/>
</dbReference>
<keyword evidence="4" id="KW-1185">Reference proteome</keyword>
<dbReference type="Proteomes" id="UP000609121">
    <property type="component" value="Unassembled WGS sequence"/>
</dbReference>
<dbReference type="InterPro" id="IPR037152">
    <property type="entry name" value="L-asparaginase_N_sf"/>
</dbReference>
<evidence type="ECO:0000313" key="4">
    <source>
        <dbReference type="Proteomes" id="UP000609121"/>
    </source>
</evidence>
<protein>
    <submittedName>
        <fullName evidence="3">Asparaginase</fullName>
    </submittedName>
</protein>
<dbReference type="Gene3D" id="3.40.50.1170">
    <property type="entry name" value="L-asparaginase, N-terminal domain"/>
    <property type="match status" value="1"/>
</dbReference>
<sequence length="167" mass="17317">MTPAARAVRLILTGGTLDKIHDTASEGLAFPPDGASQVPGLLAEARCHHPAVTELLQMDSLDFTDTERQAILEACAAAAEPALVVTHGTGTMGQTARFLDGRLPGKTVVLTGAMRPFSFGRSDAGFNLGGAIIAAQCLPEGVWGVMNGRVFAAADLEKNVATGRFDA</sequence>
<dbReference type="InterPro" id="IPR027474">
    <property type="entry name" value="L-asparaginase_N"/>
</dbReference>
<reference evidence="3" key="1">
    <citation type="submission" date="2020-09" db="EMBL/GenBank/DDBJ databases">
        <title>A novel bacterium of genus Mangrovicoccus, isolated from South China Sea.</title>
        <authorList>
            <person name="Huang H."/>
            <person name="Mo K."/>
            <person name="Hu Y."/>
        </authorList>
    </citation>
    <scope>NUCLEOTIDE SEQUENCE</scope>
    <source>
        <strain evidence="3">HB182678</strain>
    </source>
</reference>
<comment type="caution">
    <text evidence="3">The sequence shown here is derived from an EMBL/GenBank/DDBJ whole genome shotgun (WGS) entry which is preliminary data.</text>
</comment>
<evidence type="ECO:0000256" key="1">
    <source>
        <dbReference type="PIRSR" id="PIRSR001220-1"/>
    </source>
</evidence>
<feature type="domain" description="L-asparaginase N-terminal" evidence="2">
    <location>
        <begin position="8"/>
        <end position="162"/>
    </location>
</feature>
<gene>
    <name evidence="3" type="ORF">ICN82_05980</name>
</gene>
<dbReference type="PROSITE" id="PS51732">
    <property type="entry name" value="ASN_GLN_ASE_3"/>
    <property type="match status" value="1"/>
</dbReference>
<dbReference type="RefSeq" id="WP_193180726.1">
    <property type="nucleotide sequence ID" value="NZ_JACVXA010000012.1"/>
</dbReference>
<dbReference type="InterPro" id="IPR006034">
    <property type="entry name" value="Asparaginase/glutaminase-like"/>
</dbReference>
<feature type="active site" description="O-isoaspartyl threonine intermediate" evidence="1">
    <location>
        <position position="16"/>
    </location>
</feature>
<dbReference type="GO" id="GO:0004067">
    <property type="term" value="F:asparaginase activity"/>
    <property type="evidence" value="ECO:0007669"/>
    <property type="project" value="UniProtKB-UniRule"/>
</dbReference>
<dbReference type="PANTHER" id="PTHR11707:SF28">
    <property type="entry name" value="60 KDA LYSOPHOSPHOLIPASE"/>
    <property type="match status" value="1"/>
</dbReference>
<proteinExistence type="predicted"/>
<dbReference type="PIRSF" id="PIRSF001220">
    <property type="entry name" value="L-ASNase_gatD"/>
    <property type="match status" value="1"/>
</dbReference>
<evidence type="ECO:0000259" key="2">
    <source>
        <dbReference type="Pfam" id="PF00710"/>
    </source>
</evidence>
<dbReference type="Pfam" id="PF00710">
    <property type="entry name" value="Asparaginase"/>
    <property type="match status" value="1"/>
</dbReference>
<organism evidence="3 4">
    <name type="scientific">Mangrovicoccus algicola</name>
    <dbReference type="NCBI Taxonomy" id="2771008"/>
    <lineage>
        <taxon>Bacteria</taxon>
        <taxon>Pseudomonadati</taxon>
        <taxon>Pseudomonadota</taxon>
        <taxon>Alphaproteobacteria</taxon>
        <taxon>Rhodobacterales</taxon>
        <taxon>Paracoccaceae</taxon>
        <taxon>Mangrovicoccus</taxon>
    </lineage>
</organism>
<dbReference type="PIRSF" id="PIRSF500176">
    <property type="entry name" value="L_ASNase"/>
    <property type="match status" value="1"/>
</dbReference>
<dbReference type="PANTHER" id="PTHR11707">
    <property type="entry name" value="L-ASPARAGINASE"/>
    <property type="match status" value="1"/>
</dbReference>
<dbReference type="InterPro" id="IPR036152">
    <property type="entry name" value="Asp/glu_Ase-like_sf"/>
</dbReference>
<evidence type="ECO:0000313" key="3">
    <source>
        <dbReference type="EMBL" id="MBE3637752.1"/>
    </source>
</evidence>
<dbReference type="AlphaFoldDB" id="A0A8J7CWG8"/>
<accession>A0A8J7CWG8</accession>
<name>A0A8J7CWG8_9RHOB</name>